<dbReference type="EMBL" id="MGBG01000002">
    <property type="protein sequence ID" value="OGK67026.1"/>
    <property type="molecule type" value="Genomic_DNA"/>
</dbReference>
<name>A0A1F7KGN5_9BACT</name>
<sequence length="248" mass="28392">MDERQTTILNTTNDSQIIKRYHLINPQPEIIENLQSLEKFTGRNEWLQTLPNTSAARNELQYLQNEPTGKVDAYKKQLEERVMDIRVSLRRQIEHKLQKDPSFTTSGTPIGYEERIINTLKSLGVEVKVTSMKDIWDLQGYFDIIDGKPVLSFCGLANLAHEVEHFLEWLELDKKTVNRKSTLGELREAYAEMASMYCYREHGCAPGVTPVVENTNITGKEFMEAKIGIGDDQFDATGLLSTNNYPLF</sequence>
<accession>A0A1F7KGN5</accession>
<organism evidence="1 2">
    <name type="scientific">Candidatus Roizmanbacteria bacterium RIFOXYA1_FULL_41_12</name>
    <dbReference type="NCBI Taxonomy" id="1802082"/>
    <lineage>
        <taxon>Bacteria</taxon>
        <taxon>Candidatus Roizmaniibacteriota</taxon>
    </lineage>
</organism>
<gene>
    <name evidence="1" type="ORF">A2209_03155</name>
</gene>
<evidence type="ECO:0000313" key="1">
    <source>
        <dbReference type="EMBL" id="OGK67026.1"/>
    </source>
</evidence>
<proteinExistence type="predicted"/>
<reference evidence="1 2" key="1">
    <citation type="journal article" date="2016" name="Nat. Commun.">
        <title>Thousands of microbial genomes shed light on interconnected biogeochemical processes in an aquifer system.</title>
        <authorList>
            <person name="Anantharaman K."/>
            <person name="Brown C.T."/>
            <person name="Hug L.A."/>
            <person name="Sharon I."/>
            <person name="Castelle C.J."/>
            <person name="Probst A.J."/>
            <person name="Thomas B.C."/>
            <person name="Singh A."/>
            <person name="Wilkins M.J."/>
            <person name="Karaoz U."/>
            <person name="Brodie E.L."/>
            <person name="Williams K.H."/>
            <person name="Hubbard S.S."/>
            <person name="Banfield J.F."/>
        </authorList>
    </citation>
    <scope>NUCLEOTIDE SEQUENCE [LARGE SCALE GENOMIC DNA]</scope>
</reference>
<evidence type="ECO:0000313" key="2">
    <source>
        <dbReference type="Proteomes" id="UP000178450"/>
    </source>
</evidence>
<dbReference type="Proteomes" id="UP000178450">
    <property type="component" value="Unassembled WGS sequence"/>
</dbReference>
<dbReference type="AlphaFoldDB" id="A0A1F7KGN5"/>
<comment type="caution">
    <text evidence="1">The sequence shown here is derived from an EMBL/GenBank/DDBJ whole genome shotgun (WGS) entry which is preliminary data.</text>
</comment>
<protein>
    <submittedName>
        <fullName evidence="1">Uncharacterized protein</fullName>
    </submittedName>
</protein>